<dbReference type="InterPro" id="IPR016187">
    <property type="entry name" value="CTDL_fold"/>
</dbReference>
<dbReference type="AlphaFoldDB" id="A0A433TSK1"/>
<dbReference type="OrthoDB" id="6050186at2759"/>
<evidence type="ECO:0000256" key="1">
    <source>
        <dbReference type="SAM" id="SignalP"/>
    </source>
</evidence>
<sequence length="149" mass="17328">MTTRPGRCTLVLLSLALTALFGTHADRCESEQQGTEPPPSCPQGWELTSRTGMCLKTFFNRLNWSEARLECQNEGADLVRVFYDSMRLDLKDYIPLNAIGNEDFWIALTYSEKRKRFTWPNEEDTHYSAFPVPYYPRIYNCVKARRFPS</sequence>
<dbReference type="PROSITE" id="PS50041">
    <property type="entry name" value="C_TYPE_LECTIN_2"/>
    <property type="match status" value="1"/>
</dbReference>
<proteinExistence type="predicted"/>
<feature type="non-terminal residue" evidence="3">
    <location>
        <position position="149"/>
    </location>
</feature>
<evidence type="ECO:0000313" key="3">
    <source>
        <dbReference type="EMBL" id="RUS84589.1"/>
    </source>
</evidence>
<feature type="signal peptide" evidence="1">
    <location>
        <begin position="1"/>
        <end position="25"/>
    </location>
</feature>
<comment type="caution">
    <text evidence="3">The sequence shown here is derived from an EMBL/GenBank/DDBJ whole genome shotgun (WGS) entry which is preliminary data.</text>
</comment>
<dbReference type="Proteomes" id="UP000271974">
    <property type="component" value="Unassembled WGS sequence"/>
</dbReference>
<feature type="domain" description="C-type lectin" evidence="2">
    <location>
        <begin position="50"/>
        <end position="142"/>
    </location>
</feature>
<dbReference type="InterPro" id="IPR001304">
    <property type="entry name" value="C-type_lectin-like"/>
</dbReference>
<dbReference type="InterPro" id="IPR016186">
    <property type="entry name" value="C-type_lectin-like/link_sf"/>
</dbReference>
<name>A0A433TSK1_ELYCH</name>
<dbReference type="Pfam" id="PF00059">
    <property type="entry name" value="Lectin_C"/>
    <property type="match status" value="1"/>
</dbReference>
<keyword evidence="1" id="KW-0732">Signal</keyword>
<keyword evidence="4" id="KW-1185">Reference proteome</keyword>
<organism evidence="3 4">
    <name type="scientific">Elysia chlorotica</name>
    <name type="common">Eastern emerald elysia</name>
    <name type="synonym">Sea slug</name>
    <dbReference type="NCBI Taxonomy" id="188477"/>
    <lineage>
        <taxon>Eukaryota</taxon>
        <taxon>Metazoa</taxon>
        <taxon>Spiralia</taxon>
        <taxon>Lophotrochozoa</taxon>
        <taxon>Mollusca</taxon>
        <taxon>Gastropoda</taxon>
        <taxon>Heterobranchia</taxon>
        <taxon>Euthyneura</taxon>
        <taxon>Panpulmonata</taxon>
        <taxon>Sacoglossa</taxon>
        <taxon>Placobranchoidea</taxon>
        <taxon>Plakobranchidae</taxon>
        <taxon>Elysia</taxon>
    </lineage>
</organism>
<dbReference type="SUPFAM" id="SSF56436">
    <property type="entry name" value="C-type lectin-like"/>
    <property type="match status" value="1"/>
</dbReference>
<dbReference type="EMBL" id="RQTK01000201">
    <property type="protein sequence ID" value="RUS84589.1"/>
    <property type="molecule type" value="Genomic_DNA"/>
</dbReference>
<dbReference type="Gene3D" id="3.10.100.10">
    <property type="entry name" value="Mannose-Binding Protein A, subunit A"/>
    <property type="match status" value="1"/>
</dbReference>
<reference evidence="3 4" key="1">
    <citation type="submission" date="2019-01" db="EMBL/GenBank/DDBJ databases">
        <title>A draft genome assembly of the solar-powered sea slug Elysia chlorotica.</title>
        <authorList>
            <person name="Cai H."/>
            <person name="Li Q."/>
            <person name="Fang X."/>
            <person name="Li J."/>
            <person name="Curtis N.E."/>
            <person name="Altenburger A."/>
            <person name="Shibata T."/>
            <person name="Feng M."/>
            <person name="Maeda T."/>
            <person name="Schwartz J.A."/>
            <person name="Shigenobu S."/>
            <person name="Lundholm N."/>
            <person name="Nishiyama T."/>
            <person name="Yang H."/>
            <person name="Hasebe M."/>
            <person name="Li S."/>
            <person name="Pierce S.K."/>
            <person name="Wang J."/>
        </authorList>
    </citation>
    <scope>NUCLEOTIDE SEQUENCE [LARGE SCALE GENOMIC DNA]</scope>
    <source>
        <strain evidence="3">EC2010</strain>
        <tissue evidence="3">Whole organism of an adult</tissue>
    </source>
</reference>
<gene>
    <name evidence="3" type="ORF">EGW08_007684</name>
</gene>
<dbReference type="CDD" id="cd00037">
    <property type="entry name" value="CLECT"/>
    <property type="match status" value="1"/>
</dbReference>
<feature type="chain" id="PRO_5019132488" description="C-type lectin domain-containing protein" evidence="1">
    <location>
        <begin position="26"/>
        <end position="149"/>
    </location>
</feature>
<accession>A0A433TSK1</accession>
<evidence type="ECO:0000259" key="2">
    <source>
        <dbReference type="PROSITE" id="PS50041"/>
    </source>
</evidence>
<protein>
    <recommendedName>
        <fullName evidence="2">C-type lectin domain-containing protein</fullName>
    </recommendedName>
</protein>
<evidence type="ECO:0000313" key="4">
    <source>
        <dbReference type="Proteomes" id="UP000271974"/>
    </source>
</evidence>